<feature type="transmembrane region" description="Helical" evidence="7">
    <location>
        <begin position="316"/>
        <end position="336"/>
    </location>
</feature>
<dbReference type="Pfam" id="PF01825">
    <property type="entry name" value="GPS"/>
    <property type="match status" value="1"/>
</dbReference>
<gene>
    <name evidence="11" type="ORF">PLOB_00024692</name>
</gene>
<dbReference type="PROSITE" id="PS50261">
    <property type="entry name" value="G_PROTEIN_RECEP_F2_4"/>
    <property type="match status" value="1"/>
</dbReference>
<dbReference type="Gene3D" id="2.60.220.50">
    <property type="match status" value="1"/>
</dbReference>
<accession>A0ABN8RSA2</accession>
<sequence length="599" mass="66551">MTGGNFLLTCIFLIFLSDDCTTATTTSSTPWNILVSRYSSSIRALNVSNNGSLQEAINATIIFLDGLKKLPPGGNDINILVATHELESFAVKYGKTHLTANESAVIVQKLFEMKIQRVLGNNTEPITCSKSNGTESIVIPSENFKAQDTVTVCMLYHGEVRKWIPGEERVNGLNGKTIMNFTLSNIIGSTLDPRPQVILQQNLSVILRYDKGLEAHCVFWDFTAKSNFNGFWSSKGCSVVNRTKTEITCTCNHLTNFAVLMHVGVDNEVPADHKVALKVITYVGCALSLVGEALTAVAFFVLFITRLRKNQTQIRFNLVVAIAIAQITFLAGIDATEVMELCVFVAAMIHYFYLVGFAWMLFEGVYLYLMVVKVFNAVIRLRLFYGVAWGVSLLIVVLSIVIASIQDGGIESYVHDHFCWISFKNNLIWTFVAPVLLVCTINSVLLARVVHEILRMQADKTPHLERVRQGVKACVVLFPLLGLTWVFGVLSVTDAGLVFQYIFTIFNSLQGLFIFILHVLRNSDVRAAYSRKMQKRNAAKSVKNSQENRNTIGLWSSKVTNEPSCTKEPSSASLRSSIGVKSKIDNALHEERTMTPVDT</sequence>
<dbReference type="Proteomes" id="UP001159405">
    <property type="component" value="Unassembled WGS sequence"/>
</dbReference>
<protein>
    <recommendedName>
        <fullName evidence="13">Adhesion G-protein coupled receptor D1-like</fullName>
    </recommendedName>
</protein>
<dbReference type="Pfam" id="PF00002">
    <property type="entry name" value="7tm_2"/>
    <property type="match status" value="1"/>
</dbReference>
<evidence type="ECO:0000256" key="2">
    <source>
        <dbReference type="ARBA" id="ARBA00022692"/>
    </source>
</evidence>
<dbReference type="InterPro" id="IPR057244">
    <property type="entry name" value="GAIN_B"/>
</dbReference>
<feature type="compositionally biased region" description="Polar residues" evidence="6">
    <location>
        <begin position="559"/>
        <end position="576"/>
    </location>
</feature>
<feature type="region of interest" description="Disordered" evidence="6">
    <location>
        <begin position="559"/>
        <end position="578"/>
    </location>
</feature>
<feature type="transmembrane region" description="Helical" evidence="7">
    <location>
        <begin position="279"/>
        <end position="304"/>
    </location>
</feature>
<dbReference type="PANTHER" id="PTHR12011:SF347">
    <property type="entry name" value="FI21270P1-RELATED"/>
    <property type="match status" value="1"/>
</dbReference>
<evidence type="ECO:0000256" key="5">
    <source>
        <dbReference type="ARBA" id="ARBA00023157"/>
    </source>
</evidence>
<comment type="caution">
    <text evidence="11">The sequence shown here is derived from an EMBL/GenBank/DDBJ whole genome shotgun (WGS) entry which is preliminary data.</text>
</comment>
<evidence type="ECO:0000259" key="9">
    <source>
        <dbReference type="PROSITE" id="PS50221"/>
    </source>
</evidence>
<keyword evidence="3 7" id="KW-1133">Transmembrane helix</keyword>
<evidence type="ECO:0000256" key="3">
    <source>
        <dbReference type="ARBA" id="ARBA00022989"/>
    </source>
</evidence>
<evidence type="ECO:0000256" key="4">
    <source>
        <dbReference type="ARBA" id="ARBA00023136"/>
    </source>
</evidence>
<keyword evidence="8" id="KW-0732">Signal</keyword>
<keyword evidence="2 7" id="KW-0812">Transmembrane</keyword>
<evidence type="ECO:0000313" key="11">
    <source>
        <dbReference type="EMBL" id="CAH3181495.1"/>
    </source>
</evidence>
<name>A0ABN8RSA2_9CNID</name>
<feature type="transmembrane region" description="Helical" evidence="7">
    <location>
        <begin position="498"/>
        <end position="520"/>
    </location>
</feature>
<proteinExistence type="predicted"/>
<dbReference type="InterPro" id="IPR000203">
    <property type="entry name" value="GPS"/>
</dbReference>
<dbReference type="Gene3D" id="1.20.1070.10">
    <property type="entry name" value="Rhodopsin 7-helix transmembrane proteins"/>
    <property type="match status" value="1"/>
</dbReference>
<reference evidence="11 12" key="1">
    <citation type="submission" date="2022-05" db="EMBL/GenBank/DDBJ databases">
        <authorList>
            <consortium name="Genoscope - CEA"/>
            <person name="William W."/>
        </authorList>
    </citation>
    <scope>NUCLEOTIDE SEQUENCE [LARGE SCALE GENOMIC DNA]</scope>
</reference>
<dbReference type="InterPro" id="IPR046338">
    <property type="entry name" value="GAIN_dom_sf"/>
</dbReference>
<dbReference type="PANTHER" id="PTHR12011">
    <property type="entry name" value="ADHESION G-PROTEIN COUPLED RECEPTOR"/>
    <property type="match status" value="1"/>
</dbReference>
<dbReference type="SMART" id="SM00303">
    <property type="entry name" value="GPS"/>
    <property type="match status" value="1"/>
</dbReference>
<feature type="signal peptide" evidence="8">
    <location>
        <begin position="1"/>
        <end position="23"/>
    </location>
</feature>
<evidence type="ECO:0000256" key="7">
    <source>
        <dbReference type="SAM" id="Phobius"/>
    </source>
</evidence>
<feature type="transmembrane region" description="Helical" evidence="7">
    <location>
        <begin position="348"/>
        <end position="371"/>
    </location>
</feature>
<evidence type="ECO:0000256" key="6">
    <source>
        <dbReference type="SAM" id="MobiDB-lite"/>
    </source>
</evidence>
<dbReference type="InterPro" id="IPR000832">
    <property type="entry name" value="GPCR_2_secretin-like"/>
</dbReference>
<evidence type="ECO:0000259" key="10">
    <source>
        <dbReference type="PROSITE" id="PS50261"/>
    </source>
</evidence>
<feature type="transmembrane region" description="Helical" evidence="7">
    <location>
        <begin position="471"/>
        <end position="492"/>
    </location>
</feature>
<evidence type="ECO:0000313" key="12">
    <source>
        <dbReference type="Proteomes" id="UP001159405"/>
    </source>
</evidence>
<dbReference type="SUPFAM" id="SSF81321">
    <property type="entry name" value="Family A G protein-coupled receptor-like"/>
    <property type="match status" value="1"/>
</dbReference>
<keyword evidence="5" id="KW-1015">Disulfide bond</keyword>
<dbReference type="InterPro" id="IPR017981">
    <property type="entry name" value="GPCR_2-like_7TM"/>
</dbReference>
<feature type="domain" description="G-protein coupled receptors family 2 profile 2" evidence="10">
    <location>
        <begin position="277"/>
        <end position="522"/>
    </location>
</feature>
<keyword evidence="12" id="KW-1185">Reference proteome</keyword>
<feature type="domain" description="GAIN-B" evidence="9">
    <location>
        <begin position="102"/>
        <end position="267"/>
    </location>
</feature>
<evidence type="ECO:0000256" key="8">
    <source>
        <dbReference type="SAM" id="SignalP"/>
    </source>
</evidence>
<evidence type="ECO:0000256" key="1">
    <source>
        <dbReference type="ARBA" id="ARBA00004141"/>
    </source>
</evidence>
<keyword evidence="4 7" id="KW-0472">Membrane</keyword>
<feature type="chain" id="PRO_5046296182" description="Adhesion G-protein coupled receptor D1-like" evidence="8">
    <location>
        <begin position="24"/>
        <end position="599"/>
    </location>
</feature>
<organism evidence="11 12">
    <name type="scientific">Porites lobata</name>
    <dbReference type="NCBI Taxonomy" id="104759"/>
    <lineage>
        <taxon>Eukaryota</taxon>
        <taxon>Metazoa</taxon>
        <taxon>Cnidaria</taxon>
        <taxon>Anthozoa</taxon>
        <taxon>Hexacorallia</taxon>
        <taxon>Scleractinia</taxon>
        <taxon>Fungiina</taxon>
        <taxon>Poritidae</taxon>
        <taxon>Porites</taxon>
    </lineage>
</organism>
<feature type="transmembrane region" description="Helical" evidence="7">
    <location>
        <begin position="426"/>
        <end position="450"/>
    </location>
</feature>
<evidence type="ECO:0008006" key="13">
    <source>
        <dbReference type="Google" id="ProtNLM"/>
    </source>
</evidence>
<comment type="subcellular location">
    <subcellularLocation>
        <location evidence="1">Membrane</location>
        <topology evidence="1">Multi-pass membrane protein</topology>
    </subcellularLocation>
</comment>
<dbReference type="PRINTS" id="PR00249">
    <property type="entry name" value="GPCRSECRETIN"/>
</dbReference>
<dbReference type="EMBL" id="CALNXK010000298">
    <property type="protein sequence ID" value="CAH3181495.1"/>
    <property type="molecule type" value="Genomic_DNA"/>
</dbReference>
<dbReference type="PROSITE" id="PS50221">
    <property type="entry name" value="GAIN_B"/>
    <property type="match status" value="1"/>
</dbReference>
<feature type="transmembrane region" description="Helical" evidence="7">
    <location>
        <begin position="383"/>
        <end position="406"/>
    </location>
</feature>